<dbReference type="Proteomes" id="UP000319040">
    <property type="component" value="Unassembled WGS sequence"/>
</dbReference>
<feature type="chain" id="PRO_5022236938" evidence="1">
    <location>
        <begin position="26"/>
        <end position="270"/>
    </location>
</feature>
<dbReference type="EMBL" id="FXTB01000002">
    <property type="protein sequence ID" value="SMO49634.1"/>
    <property type="molecule type" value="Genomic_DNA"/>
</dbReference>
<gene>
    <name evidence="2" type="ORF">SAMN06265379_10213</name>
</gene>
<keyword evidence="3" id="KW-1185">Reference proteome</keyword>
<name>A0A521BR44_SACCC</name>
<proteinExistence type="predicted"/>
<dbReference type="PROSITE" id="PS51257">
    <property type="entry name" value="PROKAR_LIPOPROTEIN"/>
    <property type="match status" value="1"/>
</dbReference>
<feature type="signal peptide" evidence="1">
    <location>
        <begin position="1"/>
        <end position="25"/>
    </location>
</feature>
<dbReference type="RefSeq" id="WP_142532339.1">
    <property type="nucleotide sequence ID" value="NZ_FXTB01000002.1"/>
</dbReference>
<dbReference type="AlphaFoldDB" id="A0A521BR44"/>
<reference evidence="2 3" key="1">
    <citation type="submission" date="2017-05" db="EMBL/GenBank/DDBJ databases">
        <authorList>
            <person name="Varghese N."/>
            <person name="Submissions S."/>
        </authorList>
    </citation>
    <scope>NUCLEOTIDE SEQUENCE [LARGE SCALE GENOMIC DNA]</scope>
    <source>
        <strain evidence="2 3">DSM 27040</strain>
    </source>
</reference>
<evidence type="ECO:0000313" key="2">
    <source>
        <dbReference type="EMBL" id="SMO49634.1"/>
    </source>
</evidence>
<keyword evidence="1" id="KW-0732">Signal</keyword>
<evidence type="ECO:0000313" key="3">
    <source>
        <dbReference type="Proteomes" id="UP000319040"/>
    </source>
</evidence>
<organism evidence="2 3">
    <name type="scientific">Saccharicrinis carchari</name>
    <dbReference type="NCBI Taxonomy" id="1168039"/>
    <lineage>
        <taxon>Bacteria</taxon>
        <taxon>Pseudomonadati</taxon>
        <taxon>Bacteroidota</taxon>
        <taxon>Bacteroidia</taxon>
        <taxon>Marinilabiliales</taxon>
        <taxon>Marinilabiliaceae</taxon>
        <taxon>Saccharicrinis</taxon>
    </lineage>
</organism>
<evidence type="ECO:0000256" key="1">
    <source>
        <dbReference type="SAM" id="SignalP"/>
    </source>
</evidence>
<sequence>MKANTLFSVLASALLLVLLSTSCTKNDEPGNMPELPPVESLMMDFGQFIDEPSDNETLKAGYTYGNALYSYVSVSFWNVMVTVPMVIPVAVYLESFNHTPQYLGDNTWQWAYTVTEGADAYSARLVATRISNAEFTAEMFISKAGSYEDFKWFEGTVRYDRTHADWTMYESPANNVAWLNIEWNKNWEQDVSDISYKIVKPGDKENGSYITYGITNDADYDAFYTISLSEKQTFIKWNRNNKTGTVKDEVHYGDALWHCWNEDAQDVDCN</sequence>
<dbReference type="OrthoDB" id="835047at2"/>
<accession>A0A521BR44</accession>
<protein>
    <submittedName>
        <fullName evidence="2">Uncharacterized protein</fullName>
    </submittedName>
</protein>